<accession>A0A423WQN0</accession>
<evidence type="ECO:0000259" key="2">
    <source>
        <dbReference type="Pfam" id="PF12770"/>
    </source>
</evidence>
<evidence type="ECO:0000313" key="4">
    <source>
        <dbReference type="Proteomes" id="UP000283895"/>
    </source>
</evidence>
<proteinExistence type="predicted"/>
<sequence length="1413" mass="157413">MANVSTENRASSNAQTAMLLARMAQESLRSCIEGCDISRLDETIDMLELASDMALSNNCIGLPHVLLTDALLCRYQHKPNKPDIDRCIILGELTLRVLTDFKVRANTTALYDMRYKDFGDDADLDKTIEIASASIRNQKSHDSPIQRYHFHQHCGNRLMQRFRTSGDRDDLDASIRTFEQAVREAPPEILANTTIMASLGLGLAQRFIRTRTIDTINRAIVVTEESLRLAAAGDRERPLKRCVLAICLAQRAWVTQHIQHIDDAIHSIETFRKELSLQVLGKSLGYMFAARYAITGSSSDFHCATQEFVGTREFSLLGDLEQKLEDRYIRLGGKPDLDRRIEILITKSAALSHFEKGPESGNKLDGHTRFLSRAIELGKRLLAAMPIEHPSRFELELRLANWLVSRSKYTGESSDIDEAGLLVSPFGSERRGYNIDEVIAYAKIVNARFKMNGDTTGIDSTIYALQEIARTVGPSASLATVSLADKASGSVSWIGDLGTPSVEKGISILAPLARLQNCRHLAFGNIADVNAAIENMESAIVRQVPNTNTRDTDFSMHFELSVFIMTRYNWHHASKDFKDAMYWCNKVLDLAAEEDPSRSDMLGLRSNLLSERFNGNKKISDLNMAISDARLASATAQGRQQRASHLVSLGVYLRKRYSTQKDASDLEETIRITREALSLLNGFQSGMSRHLGLLGLRQLSGALLQRAKVSDSCQGMQDMDDSINAIEEAARHLKMDDPMAVGLYCDMGFAYLARLEVRDPAICKETDEATSQDRVSAVDAFSKCVKSSSPGAPMQIDAALKAVPLLRSLGRGKESVELLKQAFRKLSPVAPRYLPRGDQESNLAWDKQGRAAEAAAIFIEEGADPQEALALLDSGRGILANRAMQVRADTSILDASTAARFKKLLERLSFNDETNSLSRYPDFDESKIKRVKEEYEAREGRRFPITLLPRDQNWVIKSDLYERFQAEKDFEELLIKIRSDPKTRNFLGPPDIEQVIKTLGDDTLVAINDSAPYHTFIIDRRAGLRVITLDKLQSEDVRTWTADLKRHRPSLDPTMLQWLWTSIADPVLQEIQPEQCHVPRGHSLHLPRVIWMPIGNLSHFPFHAAGFHGKPSRTVMDRVISSYTSSLTAFVLGRSKAVPKFEGSAPGQAVLIGMDTTACVKPNDTAKFTPLPFAKEEVRRVEQTCSSFGLEAVRMANANRGEALINIDRCTIFHFAGHGLSSPENPSSGGLAMADKILTVSLLQEDRYINLLRADTLLNQGTQFLAYLSACLTGSHDTPQLLDEGINIISGFQLAGFRHVIGTTWQVSDKYCVEVAELFYKSLAKRGLVDSAVSLALHDALVTGRDAWLRDESKQAVTYTREAPGEETEGTEGGDQDHEAGGEGREMTLERKNKVYERKLVRAWWVPYVHFGP</sequence>
<comment type="caution">
    <text evidence="3">The sequence shown here is derived from an EMBL/GenBank/DDBJ whole genome shotgun (WGS) entry which is preliminary data.</text>
</comment>
<gene>
    <name evidence="3" type="ORF">VMCG_05219</name>
</gene>
<organism evidence="3 4">
    <name type="scientific">Cytospora schulzeri</name>
    <dbReference type="NCBI Taxonomy" id="448051"/>
    <lineage>
        <taxon>Eukaryota</taxon>
        <taxon>Fungi</taxon>
        <taxon>Dikarya</taxon>
        <taxon>Ascomycota</taxon>
        <taxon>Pezizomycotina</taxon>
        <taxon>Sordariomycetes</taxon>
        <taxon>Sordariomycetidae</taxon>
        <taxon>Diaporthales</taxon>
        <taxon>Cytosporaceae</taxon>
        <taxon>Cytospora</taxon>
    </lineage>
</organism>
<keyword evidence="4" id="KW-1185">Reference proteome</keyword>
<feature type="domain" description="CHAT" evidence="2">
    <location>
        <begin position="1056"/>
        <end position="1343"/>
    </location>
</feature>
<feature type="compositionally biased region" description="Acidic residues" evidence="1">
    <location>
        <begin position="1365"/>
        <end position="1374"/>
    </location>
</feature>
<reference evidence="3 4" key="1">
    <citation type="submission" date="2015-09" db="EMBL/GenBank/DDBJ databases">
        <title>Host preference determinants of Valsa canker pathogens revealed by comparative genomics.</title>
        <authorList>
            <person name="Yin Z."/>
            <person name="Huang L."/>
        </authorList>
    </citation>
    <scope>NUCLEOTIDE SEQUENCE [LARGE SCALE GENOMIC DNA]</scope>
    <source>
        <strain evidence="3 4">03-1</strain>
    </source>
</reference>
<dbReference type="Proteomes" id="UP000283895">
    <property type="component" value="Unassembled WGS sequence"/>
</dbReference>
<dbReference type="OrthoDB" id="9991317at2759"/>
<evidence type="ECO:0000256" key="1">
    <source>
        <dbReference type="SAM" id="MobiDB-lite"/>
    </source>
</evidence>
<dbReference type="Pfam" id="PF12770">
    <property type="entry name" value="CHAT"/>
    <property type="match status" value="1"/>
</dbReference>
<protein>
    <recommendedName>
        <fullName evidence="2">CHAT domain-containing protein</fullName>
    </recommendedName>
</protein>
<dbReference type="STRING" id="356882.A0A423WQN0"/>
<dbReference type="InterPro" id="IPR024983">
    <property type="entry name" value="CHAT_dom"/>
</dbReference>
<evidence type="ECO:0000313" key="3">
    <source>
        <dbReference type="EMBL" id="ROW05710.1"/>
    </source>
</evidence>
<name>A0A423WQN0_9PEZI</name>
<feature type="compositionally biased region" description="Basic and acidic residues" evidence="1">
    <location>
        <begin position="1375"/>
        <end position="1388"/>
    </location>
</feature>
<dbReference type="EMBL" id="LKEA01000012">
    <property type="protein sequence ID" value="ROW05710.1"/>
    <property type="molecule type" value="Genomic_DNA"/>
</dbReference>
<feature type="region of interest" description="Disordered" evidence="1">
    <location>
        <begin position="1357"/>
        <end position="1388"/>
    </location>
</feature>